<sequence>MTRRHCRASGPAAVCCHLLRIVAAAVSLASSLAPKPPPVAAPPTSLLPAPVARRARPRRWPAGRGSTRDSGRWPQEREAAEGVAGHVGARGRGGGGPPATVDARRCVGSGERGWRRRDLARGQQLGGIERSARRRRDLAREGSGGMVEAEEKEEEGGHGGGMVETEEGGGGRPRRCGRRRGREIVDFRICDPNGAYRFYLQSRIYITIQIWILDFGFRLSNGA</sequence>
<dbReference type="AlphaFoldDB" id="A0A2S3I6G2"/>
<name>A0A2S3I6G2_9POAL</name>
<feature type="region of interest" description="Disordered" evidence="1">
    <location>
        <begin position="33"/>
        <end position="177"/>
    </location>
</feature>
<evidence type="ECO:0000256" key="2">
    <source>
        <dbReference type="SAM" id="SignalP"/>
    </source>
</evidence>
<evidence type="ECO:0000313" key="3">
    <source>
        <dbReference type="EMBL" id="PAN38067.1"/>
    </source>
</evidence>
<feature type="compositionally biased region" description="Gly residues" evidence="1">
    <location>
        <begin position="88"/>
        <end position="97"/>
    </location>
</feature>
<evidence type="ECO:0000256" key="1">
    <source>
        <dbReference type="SAM" id="MobiDB-lite"/>
    </source>
</evidence>
<feature type="compositionally biased region" description="Low complexity" evidence="1">
    <location>
        <begin position="42"/>
        <end position="52"/>
    </location>
</feature>
<accession>A0A2S3I6G2</accession>
<feature type="chain" id="PRO_5015659045" evidence="2">
    <location>
        <begin position="25"/>
        <end position="223"/>
    </location>
</feature>
<organism evidence="3">
    <name type="scientific">Panicum hallii</name>
    <dbReference type="NCBI Taxonomy" id="206008"/>
    <lineage>
        <taxon>Eukaryota</taxon>
        <taxon>Viridiplantae</taxon>
        <taxon>Streptophyta</taxon>
        <taxon>Embryophyta</taxon>
        <taxon>Tracheophyta</taxon>
        <taxon>Spermatophyta</taxon>
        <taxon>Magnoliopsida</taxon>
        <taxon>Liliopsida</taxon>
        <taxon>Poales</taxon>
        <taxon>Poaceae</taxon>
        <taxon>PACMAD clade</taxon>
        <taxon>Panicoideae</taxon>
        <taxon>Panicodae</taxon>
        <taxon>Paniceae</taxon>
        <taxon>Panicinae</taxon>
        <taxon>Panicum</taxon>
        <taxon>Panicum sect. Panicum</taxon>
    </lineage>
</organism>
<feature type="signal peptide" evidence="2">
    <location>
        <begin position="1"/>
        <end position="24"/>
    </location>
</feature>
<dbReference type="Proteomes" id="UP000243499">
    <property type="component" value="Chromosome 7"/>
</dbReference>
<reference evidence="3" key="1">
    <citation type="submission" date="2018-04" db="EMBL/GenBank/DDBJ databases">
        <title>WGS assembly of Panicum hallii.</title>
        <authorList>
            <person name="Lovell J."/>
            <person name="Jenkins J."/>
            <person name="Lowry D."/>
            <person name="Mamidi S."/>
            <person name="Sreedasyam A."/>
            <person name="Weng X."/>
            <person name="Barry K."/>
            <person name="Bonette J."/>
            <person name="Campitelli B."/>
            <person name="Daum C."/>
            <person name="Gordon S."/>
            <person name="Gould B."/>
            <person name="Lipzen A."/>
            <person name="Macqueen A."/>
            <person name="Palacio-Mejia J."/>
            <person name="Plott C."/>
            <person name="Shakirov E."/>
            <person name="Shu S."/>
            <person name="Yoshinaga Y."/>
            <person name="Zane M."/>
            <person name="Rokhsar D."/>
            <person name="Grimwood J."/>
            <person name="Schmutz J."/>
            <person name="Juenger T."/>
        </authorList>
    </citation>
    <scope>NUCLEOTIDE SEQUENCE [LARGE SCALE GENOMIC DNA]</scope>
    <source>
        <strain evidence="3">FIL2</strain>
    </source>
</reference>
<dbReference type="Gramene" id="PAN38067">
    <property type="protein sequence ID" value="PAN38067"/>
    <property type="gene ID" value="PAHAL_7G144000"/>
</dbReference>
<protein>
    <submittedName>
        <fullName evidence="3">Uncharacterized protein</fullName>
    </submittedName>
</protein>
<proteinExistence type="predicted"/>
<dbReference type="EMBL" id="CM008052">
    <property type="protein sequence ID" value="PAN38067.1"/>
    <property type="molecule type" value="Genomic_DNA"/>
</dbReference>
<keyword evidence="2" id="KW-0732">Signal</keyword>
<feature type="compositionally biased region" description="Basic and acidic residues" evidence="1">
    <location>
        <begin position="66"/>
        <end position="80"/>
    </location>
</feature>
<gene>
    <name evidence="3" type="ORF">PAHAL_7G144000</name>
</gene>